<gene>
    <name evidence="1" type="ORF">CRM94_34000</name>
</gene>
<proteinExistence type="predicted"/>
<accession>A0A2A7S6U8</accession>
<dbReference type="Proteomes" id="UP000220629">
    <property type="component" value="Unassembled WGS sequence"/>
</dbReference>
<organism evidence="1 2">
    <name type="scientific">Burkholderia gladioli</name>
    <name type="common">Pseudomonas marginata</name>
    <name type="synonym">Phytomonas marginata</name>
    <dbReference type="NCBI Taxonomy" id="28095"/>
    <lineage>
        <taxon>Bacteria</taxon>
        <taxon>Pseudomonadati</taxon>
        <taxon>Pseudomonadota</taxon>
        <taxon>Betaproteobacteria</taxon>
        <taxon>Burkholderiales</taxon>
        <taxon>Burkholderiaceae</taxon>
        <taxon>Burkholderia</taxon>
    </lineage>
</organism>
<sequence>MEVQGVNMLLDQMKRLVHRLGMLRRHKTITPAAASAQAFGVEFDTTWHGDHWQNLLASPLDARHYVMEDWAQPLSMPQDDIRDTSSPKRRRH</sequence>
<reference evidence="2" key="1">
    <citation type="submission" date="2017-09" db="EMBL/GenBank/DDBJ databases">
        <title>FDA dAtabase for Regulatory Grade micrObial Sequences (FDA-ARGOS): Supporting development and validation of Infectious Disease Dx tests.</title>
        <authorList>
            <person name="Minogue T."/>
            <person name="Wolcott M."/>
            <person name="Wasieloski L."/>
            <person name="Aguilar W."/>
            <person name="Moore D."/>
            <person name="Tallon L."/>
            <person name="Sadzewicz L."/>
            <person name="Ott S."/>
            <person name="Zhao X."/>
            <person name="Nagaraj S."/>
            <person name="Vavikolanu K."/>
            <person name="Aluvathingal J."/>
            <person name="Nadendla S."/>
            <person name="Sichtig H."/>
        </authorList>
    </citation>
    <scope>NUCLEOTIDE SEQUENCE [LARGE SCALE GENOMIC DNA]</scope>
    <source>
        <strain evidence="2">FDAARGOS_390</strain>
    </source>
</reference>
<evidence type="ECO:0000313" key="1">
    <source>
        <dbReference type="EMBL" id="PEH39301.1"/>
    </source>
</evidence>
<protein>
    <submittedName>
        <fullName evidence="1">Uncharacterized protein</fullName>
    </submittedName>
</protein>
<evidence type="ECO:0000313" key="2">
    <source>
        <dbReference type="Proteomes" id="UP000220629"/>
    </source>
</evidence>
<name>A0A2A7S6U8_BURGA</name>
<comment type="caution">
    <text evidence="1">The sequence shown here is derived from an EMBL/GenBank/DDBJ whole genome shotgun (WGS) entry which is preliminary data.</text>
</comment>
<dbReference type="EMBL" id="PDDY01000004">
    <property type="protein sequence ID" value="PEH39301.1"/>
    <property type="molecule type" value="Genomic_DNA"/>
</dbReference>
<dbReference type="AlphaFoldDB" id="A0A2A7S6U8"/>